<comment type="caution">
    <text evidence="8">The sequence shown here is derived from an EMBL/GenBank/DDBJ whole genome shotgun (WGS) entry which is preliminary data.</text>
</comment>
<dbReference type="PANTHER" id="PTHR48090:SF10">
    <property type="entry name" value="GLUCOSYL-3-PHOSPHOGLYCERATE SYNTHASE"/>
    <property type="match status" value="1"/>
</dbReference>
<dbReference type="InterPro" id="IPR050256">
    <property type="entry name" value="Glycosyltransferase_2"/>
</dbReference>
<dbReference type="SUPFAM" id="SSF53448">
    <property type="entry name" value="Nucleotide-diphospho-sugar transferases"/>
    <property type="match status" value="1"/>
</dbReference>
<keyword evidence="6" id="KW-0472">Membrane</keyword>
<name>A0A840TP97_9BACT</name>
<keyword evidence="5" id="KW-0460">Magnesium</keyword>
<gene>
    <name evidence="8" type="ORF">HNQ92_001508</name>
</gene>
<feature type="transmembrane region" description="Helical" evidence="6">
    <location>
        <begin position="6"/>
        <end position="27"/>
    </location>
</feature>
<dbReference type="AlphaFoldDB" id="A0A840TP97"/>
<evidence type="ECO:0000256" key="5">
    <source>
        <dbReference type="ARBA" id="ARBA00022842"/>
    </source>
</evidence>
<keyword evidence="9" id="KW-1185">Reference proteome</keyword>
<dbReference type="PANTHER" id="PTHR48090">
    <property type="entry name" value="UNDECAPRENYL-PHOSPHATE 4-DEOXY-4-FORMAMIDO-L-ARABINOSE TRANSFERASE-RELATED"/>
    <property type="match status" value="1"/>
</dbReference>
<evidence type="ECO:0000256" key="1">
    <source>
        <dbReference type="ARBA" id="ARBA00001946"/>
    </source>
</evidence>
<accession>A0A840TP97</accession>
<dbReference type="InterPro" id="IPR001173">
    <property type="entry name" value="Glyco_trans_2-like"/>
</dbReference>
<protein>
    <submittedName>
        <fullName evidence="8">Cellulose synthase/poly-beta-1,6-N-acetylglucosamine synthase-like glycosyltransferase</fullName>
    </submittedName>
</protein>
<feature type="transmembrane region" description="Helical" evidence="6">
    <location>
        <begin position="316"/>
        <end position="338"/>
    </location>
</feature>
<keyword evidence="3" id="KW-0328">Glycosyltransferase</keyword>
<reference evidence="8 9" key="1">
    <citation type="submission" date="2020-08" db="EMBL/GenBank/DDBJ databases">
        <title>Genomic Encyclopedia of Type Strains, Phase IV (KMG-IV): sequencing the most valuable type-strain genomes for metagenomic binning, comparative biology and taxonomic classification.</title>
        <authorList>
            <person name="Goeker M."/>
        </authorList>
    </citation>
    <scope>NUCLEOTIDE SEQUENCE [LARGE SCALE GENOMIC DNA]</scope>
    <source>
        <strain evidence="8 9">DSM 105074</strain>
    </source>
</reference>
<dbReference type="Proteomes" id="UP000557307">
    <property type="component" value="Unassembled WGS sequence"/>
</dbReference>
<proteinExistence type="inferred from homology"/>
<feature type="domain" description="Glycosyltransferase 2-like" evidence="7">
    <location>
        <begin position="45"/>
        <end position="216"/>
    </location>
</feature>
<dbReference type="RefSeq" id="WP_184172723.1">
    <property type="nucleotide sequence ID" value="NZ_JACHGF010000002.1"/>
</dbReference>
<evidence type="ECO:0000256" key="6">
    <source>
        <dbReference type="SAM" id="Phobius"/>
    </source>
</evidence>
<comment type="cofactor">
    <cofactor evidence="1">
        <name>Mg(2+)</name>
        <dbReference type="ChEBI" id="CHEBI:18420"/>
    </cofactor>
</comment>
<keyword evidence="6" id="KW-0812">Transmembrane</keyword>
<evidence type="ECO:0000256" key="4">
    <source>
        <dbReference type="ARBA" id="ARBA00022679"/>
    </source>
</evidence>
<evidence type="ECO:0000313" key="8">
    <source>
        <dbReference type="EMBL" id="MBB5283382.1"/>
    </source>
</evidence>
<dbReference type="CDD" id="cd04192">
    <property type="entry name" value="GT_2_like_e"/>
    <property type="match status" value="1"/>
</dbReference>
<dbReference type="InterPro" id="IPR029044">
    <property type="entry name" value="Nucleotide-diphossugar_trans"/>
</dbReference>
<feature type="transmembrane region" description="Helical" evidence="6">
    <location>
        <begin position="286"/>
        <end position="310"/>
    </location>
</feature>
<keyword evidence="6" id="KW-1133">Transmembrane helix</keyword>
<evidence type="ECO:0000256" key="2">
    <source>
        <dbReference type="ARBA" id="ARBA00006739"/>
    </source>
</evidence>
<keyword evidence="4 8" id="KW-0808">Transferase</keyword>
<dbReference type="Gene3D" id="3.90.550.10">
    <property type="entry name" value="Spore Coat Polysaccharide Biosynthesis Protein SpsA, Chain A"/>
    <property type="match status" value="1"/>
</dbReference>
<dbReference type="Pfam" id="PF00535">
    <property type="entry name" value="Glycos_transf_2"/>
    <property type="match status" value="1"/>
</dbReference>
<dbReference type="GO" id="GO:0016757">
    <property type="term" value="F:glycosyltransferase activity"/>
    <property type="evidence" value="ECO:0007669"/>
    <property type="project" value="UniProtKB-KW"/>
</dbReference>
<feature type="transmembrane region" description="Helical" evidence="6">
    <location>
        <begin position="345"/>
        <end position="365"/>
    </location>
</feature>
<dbReference type="EMBL" id="JACHGF010000002">
    <property type="protein sequence ID" value="MBB5283382.1"/>
    <property type="molecule type" value="Genomic_DNA"/>
</dbReference>
<organism evidence="8 9">
    <name type="scientific">Rhabdobacter roseus</name>
    <dbReference type="NCBI Taxonomy" id="1655419"/>
    <lineage>
        <taxon>Bacteria</taxon>
        <taxon>Pseudomonadati</taxon>
        <taxon>Bacteroidota</taxon>
        <taxon>Cytophagia</taxon>
        <taxon>Cytophagales</taxon>
        <taxon>Cytophagaceae</taxon>
        <taxon>Rhabdobacter</taxon>
    </lineage>
</organism>
<comment type="similarity">
    <text evidence="2">Belongs to the glycosyltransferase 2 family.</text>
</comment>
<sequence>MTEVLTYLLFGLTGSYALFTLALGVLWGKIKVPRAGTSTRGVRLSVVIPVRNEADNILHLLHDLAAQTLAHEQYEVLVVDDASTDATAALVERWARQSTYPLRLIRLPDSPSTSPKKRAIETAIAQANGQLIVTTDGDCRVPATWLNTLARCYLETRPKLISGPVTFTPESTLTDHLQTVEFSSLIGSGAASLAVGVPSMCNGANLAYEKAAFEEVGGYEGVRHIASGDDEFLMHKLATRYPGQIVFLKEAGAIVRTQPHRQWRQFYRQRKRWASKWKHYQNPRTIALAVYIFACNASLIVALGTGLAGVLSGWQVLGIALLKCAPEWFFIGRVLWFLQKKKSIGFIPLVQLLYPFYVTFFGLAVQKPQYEWKGRKLV</sequence>
<evidence type="ECO:0000313" key="9">
    <source>
        <dbReference type="Proteomes" id="UP000557307"/>
    </source>
</evidence>
<evidence type="ECO:0000259" key="7">
    <source>
        <dbReference type="Pfam" id="PF00535"/>
    </source>
</evidence>
<evidence type="ECO:0000256" key="3">
    <source>
        <dbReference type="ARBA" id="ARBA00022676"/>
    </source>
</evidence>